<keyword evidence="2" id="KW-1185">Reference proteome</keyword>
<gene>
    <name evidence="1" type="ORF">MRB53_025077</name>
</gene>
<comment type="caution">
    <text evidence="1">The sequence shown here is derived from an EMBL/GenBank/DDBJ whole genome shotgun (WGS) entry which is preliminary data.</text>
</comment>
<dbReference type="Proteomes" id="UP001234297">
    <property type="component" value="Chromosome 7"/>
</dbReference>
<sequence length="198" mass="22110">MASDSAISLEQFKSRSLYKLLHIPIELLLKELKCTAEGLTSEEGANRLRIFGPNKLEEKKVATLIAVYANWGFARIKGVGWGWAGVIWLYSLVSYLPLDLIKFSVRNALIGKAPGGAKGKTAFTSKKDHGREDREGQCLPAHRTLRRLKPLGSTNLFSDKSSYLVQAENAEQAKTGVEVVQGFMGRTKRKGLWSRWWS</sequence>
<evidence type="ECO:0000313" key="2">
    <source>
        <dbReference type="Proteomes" id="UP001234297"/>
    </source>
</evidence>
<organism evidence="1 2">
    <name type="scientific">Persea americana</name>
    <name type="common">Avocado</name>
    <dbReference type="NCBI Taxonomy" id="3435"/>
    <lineage>
        <taxon>Eukaryota</taxon>
        <taxon>Viridiplantae</taxon>
        <taxon>Streptophyta</taxon>
        <taxon>Embryophyta</taxon>
        <taxon>Tracheophyta</taxon>
        <taxon>Spermatophyta</taxon>
        <taxon>Magnoliopsida</taxon>
        <taxon>Magnoliidae</taxon>
        <taxon>Laurales</taxon>
        <taxon>Lauraceae</taxon>
        <taxon>Persea</taxon>
    </lineage>
</organism>
<proteinExistence type="predicted"/>
<protein>
    <submittedName>
        <fullName evidence="1">Uncharacterized protein</fullName>
    </submittedName>
</protein>
<name>A0ACC2LFD2_PERAE</name>
<evidence type="ECO:0000313" key="1">
    <source>
        <dbReference type="EMBL" id="KAJ8631754.1"/>
    </source>
</evidence>
<accession>A0ACC2LFD2</accession>
<dbReference type="EMBL" id="CM056815">
    <property type="protein sequence ID" value="KAJ8631754.1"/>
    <property type="molecule type" value="Genomic_DNA"/>
</dbReference>
<reference evidence="1 2" key="1">
    <citation type="journal article" date="2022" name="Hortic Res">
        <title>A haplotype resolved chromosomal level avocado genome allows analysis of novel avocado genes.</title>
        <authorList>
            <person name="Nath O."/>
            <person name="Fletcher S.J."/>
            <person name="Hayward A."/>
            <person name="Shaw L.M."/>
            <person name="Masouleh A.K."/>
            <person name="Furtado A."/>
            <person name="Henry R.J."/>
            <person name="Mitter N."/>
        </authorList>
    </citation>
    <scope>NUCLEOTIDE SEQUENCE [LARGE SCALE GENOMIC DNA]</scope>
    <source>
        <strain evidence="2">cv. Hass</strain>
    </source>
</reference>